<dbReference type="GO" id="GO:0000271">
    <property type="term" value="P:polysaccharide biosynthetic process"/>
    <property type="evidence" value="ECO:0007669"/>
    <property type="project" value="TreeGrafter"/>
</dbReference>
<dbReference type="EMBL" id="LNQE01001413">
    <property type="protein sequence ID" value="KUG17935.1"/>
    <property type="molecule type" value="Genomic_DNA"/>
</dbReference>
<dbReference type="AlphaFoldDB" id="A0A0W8FAJ5"/>
<accession>A0A0W8FAJ5</accession>
<dbReference type="PANTHER" id="PTHR21047:SF2">
    <property type="entry name" value="THYMIDINE DIPHOSPHO-4-KETO-RHAMNOSE 3,5-EPIMERASE"/>
    <property type="match status" value="1"/>
</dbReference>
<gene>
    <name evidence="1" type="ORF">ASZ90_012384</name>
</gene>
<dbReference type="Pfam" id="PF00908">
    <property type="entry name" value="dTDP_sugar_isom"/>
    <property type="match status" value="1"/>
</dbReference>
<dbReference type="GO" id="GO:0005829">
    <property type="term" value="C:cytosol"/>
    <property type="evidence" value="ECO:0007669"/>
    <property type="project" value="TreeGrafter"/>
</dbReference>
<dbReference type="InterPro" id="IPR011051">
    <property type="entry name" value="RmlC_Cupin_sf"/>
</dbReference>
<dbReference type="InterPro" id="IPR014710">
    <property type="entry name" value="RmlC-like_jellyroll"/>
</dbReference>
<dbReference type="GO" id="GO:0008830">
    <property type="term" value="F:dTDP-4-dehydrorhamnose 3,5-epimerase activity"/>
    <property type="evidence" value="ECO:0007669"/>
    <property type="project" value="UniProtKB-EC"/>
</dbReference>
<dbReference type="InterPro" id="IPR000888">
    <property type="entry name" value="RmlC-like"/>
</dbReference>
<sequence>MAKIHYHGFMKKGGIKMQVKSMEDFDKLEKPRVQSIPGFYGEELIEGVVIKDMKLFSDERGFLTELIRLDDEEMKASNIKQIIASYSYPGMIKGWHLHSKQEDHLICVTGIVKVALYDYREDSPTYKFLNEIFMGEKCPRAVYIPPGVFHGTKNIGNDISVVIGMPSLFYDPENVDERRVNPIDNDIVPYDWDCKME</sequence>
<organism evidence="1">
    <name type="scientific">hydrocarbon metagenome</name>
    <dbReference type="NCBI Taxonomy" id="938273"/>
    <lineage>
        <taxon>unclassified sequences</taxon>
        <taxon>metagenomes</taxon>
        <taxon>ecological metagenomes</taxon>
    </lineage>
</organism>
<reference evidence="1" key="1">
    <citation type="journal article" date="2015" name="Proc. Natl. Acad. Sci. U.S.A.">
        <title>Networks of energetic and metabolic interactions define dynamics in microbial communities.</title>
        <authorList>
            <person name="Embree M."/>
            <person name="Liu J.K."/>
            <person name="Al-Bassam M.M."/>
            <person name="Zengler K."/>
        </authorList>
    </citation>
    <scope>NUCLEOTIDE SEQUENCE</scope>
</reference>
<dbReference type="PANTHER" id="PTHR21047">
    <property type="entry name" value="DTDP-6-DEOXY-D-GLUCOSE-3,5 EPIMERASE"/>
    <property type="match status" value="1"/>
</dbReference>
<evidence type="ECO:0000313" key="1">
    <source>
        <dbReference type="EMBL" id="KUG17935.1"/>
    </source>
</evidence>
<keyword evidence="1" id="KW-0413">Isomerase</keyword>
<dbReference type="SUPFAM" id="SSF51182">
    <property type="entry name" value="RmlC-like cupins"/>
    <property type="match status" value="1"/>
</dbReference>
<dbReference type="EC" id="5.1.3.13" evidence="1"/>
<proteinExistence type="predicted"/>
<protein>
    <submittedName>
        <fullName evidence="1">Dtdp-4-dehydrorhamnose 3,5-epimerase</fullName>
        <ecNumber evidence="1">5.1.3.13</ecNumber>
    </submittedName>
</protein>
<dbReference type="Gene3D" id="2.60.120.10">
    <property type="entry name" value="Jelly Rolls"/>
    <property type="match status" value="1"/>
</dbReference>
<comment type="caution">
    <text evidence="1">The sequence shown here is derived from an EMBL/GenBank/DDBJ whole genome shotgun (WGS) entry which is preliminary data.</text>
</comment>
<name>A0A0W8FAJ5_9ZZZZ</name>